<dbReference type="PANTHER" id="PTHR32401">
    <property type="entry name" value="CONCANAVALIN A-LIKE LECTIN FAMILY PROTEIN"/>
    <property type="match status" value="1"/>
</dbReference>
<evidence type="ECO:0000256" key="1">
    <source>
        <dbReference type="ARBA" id="ARBA00007606"/>
    </source>
</evidence>
<dbReference type="CDD" id="cd06899">
    <property type="entry name" value="lectin_legume_LecRK_Arcelin_ConA"/>
    <property type="match status" value="1"/>
</dbReference>
<feature type="compositionally biased region" description="Polar residues" evidence="3">
    <location>
        <begin position="540"/>
        <end position="549"/>
    </location>
</feature>
<evidence type="ECO:0000313" key="7">
    <source>
        <dbReference type="EMBL" id="KAH7433183.1"/>
    </source>
</evidence>
<feature type="region of interest" description="Disordered" evidence="3">
    <location>
        <begin position="487"/>
        <end position="549"/>
    </location>
</feature>
<feature type="chain" id="PRO_5036435742" description="Legume lectin domain-containing protein" evidence="5">
    <location>
        <begin position="23"/>
        <end position="549"/>
    </location>
</feature>
<evidence type="ECO:0000256" key="4">
    <source>
        <dbReference type="SAM" id="Phobius"/>
    </source>
</evidence>
<feature type="transmembrane region" description="Helical" evidence="4">
    <location>
        <begin position="284"/>
        <end position="305"/>
    </location>
</feature>
<feature type="domain" description="Legume lectin" evidence="6">
    <location>
        <begin position="34"/>
        <end position="257"/>
    </location>
</feature>
<evidence type="ECO:0000256" key="5">
    <source>
        <dbReference type="SAM" id="SignalP"/>
    </source>
</evidence>
<dbReference type="AlphaFoldDB" id="A0A8T2UHB7"/>
<dbReference type="SUPFAM" id="SSF49899">
    <property type="entry name" value="Concanavalin A-like lectins/glucanases"/>
    <property type="match status" value="1"/>
</dbReference>
<comment type="caution">
    <text evidence="7">The sequence shown here is derived from an EMBL/GenBank/DDBJ whole genome shotgun (WGS) entry which is preliminary data.</text>
</comment>
<dbReference type="EMBL" id="CM035412">
    <property type="protein sequence ID" value="KAH7433184.1"/>
    <property type="molecule type" value="Genomic_DNA"/>
</dbReference>
<keyword evidence="2" id="KW-0430">Lectin</keyword>
<keyword evidence="8" id="KW-1185">Reference proteome</keyword>
<feature type="region of interest" description="Disordered" evidence="3">
    <location>
        <begin position="405"/>
        <end position="436"/>
    </location>
</feature>
<keyword evidence="4" id="KW-0472">Membrane</keyword>
<dbReference type="Pfam" id="PF00139">
    <property type="entry name" value="Lectin_legB"/>
    <property type="match status" value="1"/>
</dbReference>
<keyword evidence="5" id="KW-0732">Signal</keyword>
<keyword evidence="4" id="KW-0812">Transmembrane</keyword>
<dbReference type="OrthoDB" id="1913956at2759"/>
<organism evidence="7 8">
    <name type="scientific">Ceratopteris richardii</name>
    <name type="common">Triangle waterfern</name>
    <dbReference type="NCBI Taxonomy" id="49495"/>
    <lineage>
        <taxon>Eukaryota</taxon>
        <taxon>Viridiplantae</taxon>
        <taxon>Streptophyta</taxon>
        <taxon>Embryophyta</taxon>
        <taxon>Tracheophyta</taxon>
        <taxon>Polypodiopsida</taxon>
        <taxon>Polypodiidae</taxon>
        <taxon>Polypodiales</taxon>
        <taxon>Pteridineae</taxon>
        <taxon>Pteridaceae</taxon>
        <taxon>Parkerioideae</taxon>
        <taxon>Ceratopteris</taxon>
    </lineage>
</organism>
<keyword evidence="4" id="KW-1133">Transmembrane helix</keyword>
<evidence type="ECO:0000256" key="3">
    <source>
        <dbReference type="SAM" id="MobiDB-lite"/>
    </source>
</evidence>
<evidence type="ECO:0000256" key="2">
    <source>
        <dbReference type="ARBA" id="ARBA00022734"/>
    </source>
</evidence>
<dbReference type="InterPro" id="IPR013320">
    <property type="entry name" value="ConA-like_dom_sf"/>
</dbReference>
<proteinExistence type="inferred from homology"/>
<gene>
    <name evidence="7" type="ORF">KP509_07G058100</name>
</gene>
<dbReference type="GO" id="GO:0030246">
    <property type="term" value="F:carbohydrate binding"/>
    <property type="evidence" value="ECO:0007669"/>
    <property type="project" value="UniProtKB-KW"/>
</dbReference>
<dbReference type="Proteomes" id="UP000825935">
    <property type="component" value="Chromosome 7"/>
</dbReference>
<protein>
    <recommendedName>
        <fullName evidence="6">Legume lectin domain-containing protein</fullName>
    </recommendedName>
</protein>
<dbReference type="InterPro" id="IPR050258">
    <property type="entry name" value="Leguminous_Lectin"/>
</dbReference>
<accession>A0A8T2UHB7</accession>
<dbReference type="InterPro" id="IPR001220">
    <property type="entry name" value="Legume_lectin_dom"/>
</dbReference>
<feature type="compositionally biased region" description="Polar residues" evidence="3">
    <location>
        <begin position="508"/>
        <end position="532"/>
    </location>
</feature>
<sequence length="549" mass="61615">MFTRSTFVSLCCVLRVISGCSALYFYVDEYGSWSKNVMIYRQSSFSKRNGWLQLTPYSARSLGRGLYKDPIQIQDPLTNSVFSFNTSFVFSMSTVHTDNLYGDGIAFFICPSRFTEDRYQVSSGGYLGMFNDSTNGAAGSQIFAVELDTHYNSGFKDPNDNHVGVDVNSVISLKAVDLYPFGILINDGRKYTCWIDYDGGSRYLWVYLAFKTAIKPSTPVIAMNLDLAPYLGDYAYVGFTSSTGTRAEVHTVYSWWFLCGFGNLVVPTLPDPMSTLHVLGSKSVVAAVFTLAVVLGFLSIFYVLARRRFLDKARHLIDIFLPVACWMYWKEITADELRFKVAERTTELFAWLWRTRLRRMQCKPREDTWDWRLMLMGSNMGPPQRGEGQPEENIQVLHKATHKELGNKAGPEQRVKAVKKKNRSSPQKHNPVTPTPLLVSTEDYGLGIQGKVFDPRLKDFKISSASFILVDEESDEQFADVAVVTSSKELSQSKESGAKTPGDATVESEASGSNSTFSETQTIPTKSVNSPDNADKSDRTQATQSWIFE</sequence>
<dbReference type="PANTHER" id="PTHR32401:SF48">
    <property type="entry name" value="LEGUME LECTIN DOMAIN-CONTAINING PROTEIN"/>
    <property type="match status" value="1"/>
</dbReference>
<dbReference type="Gene3D" id="2.60.120.200">
    <property type="match status" value="1"/>
</dbReference>
<feature type="signal peptide" evidence="5">
    <location>
        <begin position="1"/>
        <end position="22"/>
    </location>
</feature>
<name>A0A8T2UHB7_CERRI</name>
<feature type="compositionally biased region" description="Basic and acidic residues" evidence="3">
    <location>
        <begin position="405"/>
        <end position="415"/>
    </location>
</feature>
<reference evidence="7" key="1">
    <citation type="submission" date="2021-08" db="EMBL/GenBank/DDBJ databases">
        <title>WGS assembly of Ceratopteris richardii.</title>
        <authorList>
            <person name="Marchant D.B."/>
            <person name="Chen G."/>
            <person name="Jenkins J."/>
            <person name="Shu S."/>
            <person name="Leebens-Mack J."/>
            <person name="Grimwood J."/>
            <person name="Schmutz J."/>
            <person name="Soltis P."/>
            <person name="Soltis D."/>
            <person name="Chen Z.-H."/>
        </authorList>
    </citation>
    <scope>NUCLEOTIDE SEQUENCE</scope>
    <source>
        <strain evidence="7">Whitten #5841</strain>
        <tissue evidence="7">Leaf</tissue>
    </source>
</reference>
<comment type="similarity">
    <text evidence="1">Belongs to the leguminous lectin family.</text>
</comment>
<evidence type="ECO:0000313" key="8">
    <source>
        <dbReference type="Proteomes" id="UP000825935"/>
    </source>
</evidence>
<evidence type="ECO:0000259" key="6">
    <source>
        <dbReference type="Pfam" id="PF00139"/>
    </source>
</evidence>
<dbReference type="EMBL" id="CM035412">
    <property type="protein sequence ID" value="KAH7433183.1"/>
    <property type="molecule type" value="Genomic_DNA"/>
</dbReference>